<dbReference type="InterPro" id="IPR045867">
    <property type="entry name" value="DNA-dir_RpoC_beta_prime"/>
</dbReference>
<evidence type="ECO:0000313" key="9">
    <source>
        <dbReference type="Proteomes" id="UP000269721"/>
    </source>
</evidence>
<dbReference type="Pfam" id="PF04998">
    <property type="entry name" value="RNA_pol_Rpb1_5"/>
    <property type="match status" value="1"/>
</dbReference>
<dbReference type="SMART" id="SM00663">
    <property type="entry name" value="RPOLA_N"/>
    <property type="match status" value="1"/>
</dbReference>
<keyword evidence="1 6" id="KW-0240">DNA-directed RNA polymerase</keyword>
<dbReference type="OrthoDB" id="270392at2759"/>
<feature type="domain" description="RNA polymerase N-terminal" evidence="7">
    <location>
        <begin position="64"/>
        <end position="287"/>
    </location>
</feature>
<keyword evidence="4 6" id="KW-0804">Transcription</keyword>
<keyword evidence="9" id="KW-1185">Reference proteome</keyword>
<dbReference type="GO" id="GO:0006351">
    <property type="term" value="P:DNA-templated transcription"/>
    <property type="evidence" value="ECO:0007669"/>
    <property type="project" value="InterPro"/>
</dbReference>
<dbReference type="Gene3D" id="1.10.132.30">
    <property type="match status" value="1"/>
</dbReference>
<dbReference type="Proteomes" id="UP000269721">
    <property type="component" value="Unassembled WGS sequence"/>
</dbReference>
<comment type="function">
    <text evidence="6">DNA-dependent RNA polymerase catalyzes the transcription of DNA into RNA using the four ribonucleoside triphosphates as substrates.</text>
</comment>
<dbReference type="PANTHER" id="PTHR19376">
    <property type="entry name" value="DNA-DIRECTED RNA POLYMERASE"/>
    <property type="match status" value="1"/>
</dbReference>
<dbReference type="GO" id="GO:0003899">
    <property type="term" value="F:DNA-directed RNA polymerase activity"/>
    <property type="evidence" value="ECO:0007669"/>
    <property type="project" value="UniProtKB-EC"/>
</dbReference>
<dbReference type="SUPFAM" id="SSF64484">
    <property type="entry name" value="beta and beta-prime subunits of DNA dependent RNA-polymerase"/>
    <property type="match status" value="1"/>
</dbReference>
<keyword evidence="2 6" id="KW-0808">Transferase</keyword>
<evidence type="ECO:0000256" key="3">
    <source>
        <dbReference type="ARBA" id="ARBA00022695"/>
    </source>
</evidence>
<accession>A0A4P9WRG7</accession>
<reference evidence="9" key="1">
    <citation type="journal article" date="2018" name="Nat. Microbiol.">
        <title>Leveraging single-cell genomics to expand the fungal tree of life.</title>
        <authorList>
            <person name="Ahrendt S.R."/>
            <person name="Quandt C.A."/>
            <person name="Ciobanu D."/>
            <person name="Clum A."/>
            <person name="Salamov A."/>
            <person name="Andreopoulos B."/>
            <person name="Cheng J.F."/>
            <person name="Woyke T."/>
            <person name="Pelin A."/>
            <person name="Henrissat B."/>
            <person name="Reynolds N.K."/>
            <person name="Benny G.L."/>
            <person name="Smith M.E."/>
            <person name="James T.Y."/>
            <person name="Grigoriev I.V."/>
        </authorList>
    </citation>
    <scope>NUCLEOTIDE SEQUENCE [LARGE SCALE GENOMIC DNA]</scope>
</reference>
<dbReference type="InterPro" id="IPR007083">
    <property type="entry name" value="RNA_pol_Rpb1_4"/>
</dbReference>
<dbReference type="InterPro" id="IPR038120">
    <property type="entry name" value="Rpb1_funnel_sf"/>
</dbReference>
<dbReference type="InterPro" id="IPR006592">
    <property type="entry name" value="RNA_pol_N"/>
</dbReference>
<dbReference type="Pfam" id="PF05000">
    <property type="entry name" value="RNA_pol_Rpb1_4"/>
    <property type="match status" value="1"/>
</dbReference>
<evidence type="ECO:0000259" key="7">
    <source>
        <dbReference type="SMART" id="SM00663"/>
    </source>
</evidence>
<evidence type="ECO:0000256" key="1">
    <source>
        <dbReference type="ARBA" id="ARBA00022478"/>
    </source>
</evidence>
<evidence type="ECO:0000256" key="2">
    <source>
        <dbReference type="ARBA" id="ARBA00022679"/>
    </source>
</evidence>
<protein>
    <recommendedName>
        <fullName evidence="6">DNA-directed RNA polymerase subunit</fullName>
        <ecNumber evidence="6">2.7.7.6</ecNumber>
    </recommendedName>
</protein>
<dbReference type="InterPro" id="IPR007080">
    <property type="entry name" value="RNA_pol_Rpb1_1"/>
</dbReference>
<dbReference type="EC" id="2.7.7.6" evidence="6"/>
<dbReference type="Pfam" id="PF00623">
    <property type="entry name" value="RNA_pol_Rpb1_2"/>
    <property type="match status" value="1"/>
</dbReference>
<dbReference type="Gene3D" id="2.40.40.20">
    <property type="match status" value="1"/>
</dbReference>
<dbReference type="AlphaFoldDB" id="A0A4P9WRG7"/>
<dbReference type="InterPro" id="IPR000722">
    <property type="entry name" value="RNA_pol_asu"/>
</dbReference>
<dbReference type="Gene3D" id="1.10.274.100">
    <property type="entry name" value="RNA polymerase Rpb1, domain 3"/>
    <property type="match status" value="1"/>
</dbReference>
<dbReference type="InterPro" id="IPR007066">
    <property type="entry name" value="RNA_pol_Rpb1_3"/>
</dbReference>
<dbReference type="Pfam" id="PF04997">
    <property type="entry name" value="RNA_pol_Rpb1_1"/>
    <property type="match status" value="1"/>
</dbReference>
<name>A0A4P9WRG7_9FUNG</name>
<organism evidence="8 9">
    <name type="scientific">Blyttiomyces helicus</name>
    <dbReference type="NCBI Taxonomy" id="388810"/>
    <lineage>
        <taxon>Eukaryota</taxon>
        <taxon>Fungi</taxon>
        <taxon>Fungi incertae sedis</taxon>
        <taxon>Chytridiomycota</taxon>
        <taxon>Chytridiomycota incertae sedis</taxon>
        <taxon>Chytridiomycetes</taxon>
        <taxon>Chytridiomycetes incertae sedis</taxon>
        <taxon>Blyttiomyces</taxon>
    </lineage>
</organism>
<dbReference type="Pfam" id="PF04983">
    <property type="entry name" value="RNA_pol_Rpb1_3"/>
    <property type="match status" value="1"/>
</dbReference>
<evidence type="ECO:0000256" key="5">
    <source>
        <dbReference type="ARBA" id="ARBA00048552"/>
    </source>
</evidence>
<keyword evidence="3 6" id="KW-0548">Nucleotidyltransferase</keyword>
<evidence type="ECO:0000256" key="6">
    <source>
        <dbReference type="RuleBase" id="RU004279"/>
    </source>
</evidence>
<dbReference type="GO" id="GO:0005665">
    <property type="term" value="C:RNA polymerase II, core complex"/>
    <property type="evidence" value="ECO:0007669"/>
    <property type="project" value="TreeGrafter"/>
</dbReference>
<dbReference type="InterPro" id="IPR042102">
    <property type="entry name" value="RNA_pol_Rpb1_3_sf"/>
</dbReference>
<comment type="catalytic activity">
    <reaction evidence="5 6">
        <text>RNA(n) + a ribonucleoside 5'-triphosphate = RNA(n+1) + diphosphate</text>
        <dbReference type="Rhea" id="RHEA:21248"/>
        <dbReference type="Rhea" id="RHEA-COMP:14527"/>
        <dbReference type="Rhea" id="RHEA-COMP:17342"/>
        <dbReference type="ChEBI" id="CHEBI:33019"/>
        <dbReference type="ChEBI" id="CHEBI:61557"/>
        <dbReference type="ChEBI" id="CHEBI:140395"/>
        <dbReference type="EC" id="2.7.7.6"/>
    </reaction>
</comment>
<dbReference type="Gene3D" id="6.10.250.2940">
    <property type="match status" value="1"/>
</dbReference>
<proteinExistence type="inferred from homology"/>
<comment type="similarity">
    <text evidence="6">Belongs to the RNA polymerase beta' chain family.</text>
</comment>
<dbReference type="EMBL" id="KZ993819">
    <property type="protein sequence ID" value="RKO94783.1"/>
    <property type="molecule type" value="Genomic_DNA"/>
</dbReference>
<dbReference type="PANTHER" id="PTHR19376:SF37">
    <property type="entry name" value="DNA-DIRECTED RNA POLYMERASE II SUBUNIT RPB1"/>
    <property type="match status" value="1"/>
</dbReference>
<sequence length="654" mass="73867">MSYKFSHSSAPVRECKNVEFGIVSLDEIKQMFVLSASDAWEILERITDETCRLFSLNPENARPQWMIITVLSVPPPCVCLRVSMEHNRSGEDDLTHMLNHIVRFSDFIEKMKIAPRIKSISACLKGKEGRIRGNLMGKCVDLCARSVIAGELYISIEEVGVPKSIAFDLTSPETVNALNIEKMQKLLGARFSISGVDRKGFDSKKLIVEPRVKIGDTLERHMIDGDYVIFNRQPTLHKMSMMAQKIQTTRVELETLMTVSKNHMSSQASKLDNALTQDALCGIRKMTERNTFISKQDIMDMTGKQIILTILPRIDLSGYHYLHTEKKESFEKKPHPIAEKHEFEKLSPWDTNVLIEDGGLVSGLICKKTVGASARGIVHISYNDNGSNAAREFIVDTAQVVNYWLLHNGFSVGLADAIISPSTQKDIKDTIQKQCKKVSAMNQMFSNGRIIPRGSLSIDKTKENYVQDFLAKARDVSGKLANESLPKFKDIKQMVEAGSTGSILNICQISSNVGILSNFIKRTLSSFSKFDDSPESRGFQHKSSETQELFFHAMGGREGVIDTAVKIAETGYVQRRLVKALEDLIVKYDRTSEWVVLQLHRKFLRDTMRIYEDSWPLLPNIKGVITCAGKIHPWKMVHWHKILKIFSIVFFLSI</sequence>
<evidence type="ECO:0000313" key="8">
    <source>
        <dbReference type="EMBL" id="RKO94783.1"/>
    </source>
</evidence>
<gene>
    <name evidence="8" type="ORF">BDK51DRAFT_36328</name>
</gene>
<dbReference type="GO" id="GO:0003677">
    <property type="term" value="F:DNA binding"/>
    <property type="evidence" value="ECO:0007669"/>
    <property type="project" value="InterPro"/>
</dbReference>
<dbReference type="Gene3D" id="3.30.1490.180">
    <property type="entry name" value="RNA polymerase ii"/>
    <property type="match status" value="1"/>
</dbReference>
<evidence type="ECO:0000256" key="4">
    <source>
        <dbReference type="ARBA" id="ARBA00023163"/>
    </source>
</evidence>
<dbReference type="InterPro" id="IPR007081">
    <property type="entry name" value="RNA_pol_Rpb1_5"/>
</dbReference>